<dbReference type="Gramene" id="ERN05304">
    <property type="protein sequence ID" value="ERN05304"/>
    <property type="gene ID" value="AMTR_s00007p00155890"/>
</dbReference>
<dbReference type="EMBL" id="KI394011">
    <property type="protein sequence ID" value="ERN05304.1"/>
    <property type="molecule type" value="Genomic_DNA"/>
</dbReference>
<name>W1PC84_AMBTC</name>
<dbReference type="InterPro" id="IPR019557">
    <property type="entry name" value="AminoTfrase-like_pln_mobile"/>
</dbReference>
<evidence type="ECO:0000256" key="1">
    <source>
        <dbReference type="SAM" id="MobiDB-lite"/>
    </source>
</evidence>
<evidence type="ECO:0000259" key="2">
    <source>
        <dbReference type="Pfam" id="PF10536"/>
    </source>
</evidence>
<evidence type="ECO:0000313" key="3">
    <source>
        <dbReference type="EMBL" id="ERN05304.1"/>
    </source>
</evidence>
<accession>W1PC84</accession>
<organism evidence="3 4">
    <name type="scientific">Amborella trichopoda</name>
    <dbReference type="NCBI Taxonomy" id="13333"/>
    <lineage>
        <taxon>Eukaryota</taxon>
        <taxon>Viridiplantae</taxon>
        <taxon>Streptophyta</taxon>
        <taxon>Embryophyta</taxon>
        <taxon>Tracheophyta</taxon>
        <taxon>Spermatophyta</taxon>
        <taxon>Magnoliopsida</taxon>
        <taxon>Amborellales</taxon>
        <taxon>Amborellaceae</taxon>
        <taxon>Amborella</taxon>
    </lineage>
</organism>
<evidence type="ECO:0000313" key="4">
    <source>
        <dbReference type="Proteomes" id="UP000017836"/>
    </source>
</evidence>
<dbReference type="PANTHER" id="PTHR46033:SF1">
    <property type="entry name" value="PROTEIN MAIN-LIKE 2"/>
    <property type="match status" value="1"/>
</dbReference>
<dbReference type="Pfam" id="PF10536">
    <property type="entry name" value="PMD"/>
    <property type="match status" value="2"/>
</dbReference>
<dbReference type="InterPro" id="IPR044824">
    <property type="entry name" value="MAIN-like"/>
</dbReference>
<dbReference type="GO" id="GO:0010073">
    <property type="term" value="P:meristem maintenance"/>
    <property type="evidence" value="ECO:0007669"/>
    <property type="project" value="InterPro"/>
</dbReference>
<protein>
    <recommendedName>
        <fullName evidence="2">Aminotransferase-like plant mobile domain-containing protein</fullName>
    </recommendedName>
</protein>
<keyword evidence="4" id="KW-1185">Reference proteome</keyword>
<feature type="domain" description="Aminotransferase-like plant mobile" evidence="2">
    <location>
        <begin position="45"/>
        <end position="107"/>
    </location>
</feature>
<proteinExistence type="predicted"/>
<gene>
    <name evidence="3" type="ORF">AMTR_s00007p00155890</name>
</gene>
<feature type="domain" description="Aminotransferase-like plant mobile" evidence="2">
    <location>
        <begin position="122"/>
        <end position="236"/>
    </location>
</feature>
<dbReference type="HOGENOM" id="CLU_058703_0_0_1"/>
<reference evidence="4" key="1">
    <citation type="journal article" date="2013" name="Science">
        <title>The Amborella genome and the evolution of flowering plants.</title>
        <authorList>
            <consortium name="Amborella Genome Project"/>
        </authorList>
    </citation>
    <scope>NUCLEOTIDE SEQUENCE [LARGE SCALE GENOMIC DNA]</scope>
</reference>
<dbReference type="AlphaFoldDB" id="W1PC84"/>
<feature type="region of interest" description="Disordered" evidence="1">
    <location>
        <begin position="431"/>
        <end position="459"/>
    </location>
</feature>
<sequence length="459" mass="53484">MEDIQEVLRTLEKEEIRIDENSFQLNEWKLKEEQVELVNASGLGPLSIIRPYRIDHPLVSANVERWRSETNTFHFNIHIGEMTPTLFDVYEILGLTVDGEPITCRPISDLLYYIEENLGIVPDGNLTSLRHPWLKFFEDIEGASKYAWDAAALAFLYRSLGTACTFKRRHFSGSTTLMQCWSYEHIMHMWPISPNISPNFLRAKRWEPSKKYHGNPHNIMPPIRQEFDNLQPNDEAFETAMCLKLYMPDRVRRQFGAKHGIPRNPLVVGKRASRQGGYQNWRSVNADKIHHWLSCHECLMHDIQVDTDNGLPSEDYKEWYNLEEEAKYVVPAHEPQYIMRPRGYENQLVNAVQASTVMLAEALTLGQKWYPEVYNRVNNEFETLSKFVPVDMDDIEARMTSLQLEYHNKGVPNEAGHDGVGESSRVIKDLATSTKPAVEEPRRYNTRKKQYQSKRRRPM</sequence>
<dbReference type="eggNOG" id="ENOG502QW7G">
    <property type="taxonomic scope" value="Eukaryota"/>
</dbReference>
<dbReference type="Proteomes" id="UP000017836">
    <property type="component" value="Unassembled WGS sequence"/>
</dbReference>
<dbReference type="PANTHER" id="PTHR46033">
    <property type="entry name" value="PROTEIN MAIN-LIKE 2"/>
    <property type="match status" value="1"/>
</dbReference>
<feature type="compositionally biased region" description="Basic residues" evidence="1">
    <location>
        <begin position="444"/>
        <end position="459"/>
    </location>
</feature>